<keyword evidence="2" id="KW-1185">Reference proteome</keyword>
<organism evidence="1 2">
    <name type="scientific">Hexamita inflata</name>
    <dbReference type="NCBI Taxonomy" id="28002"/>
    <lineage>
        <taxon>Eukaryota</taxon>
        <taxon>Metamonada</taxon>
        <taxon>Diplomonadida</taxon>
        <taxon>Hexamitidae</taxon>
        <taxon>Hexamitinae</taxon>
        <taxon>Hexamita</taxon>
    </lineage>
</organism>
<protein>
    <submittedName>
        <fullName evidence="1">Hypothetical_protein</fullName>
    </submittedName>
</protein>
<gene>
    <name evidence="1" type="ORF">HINF_LOCUS15378</name>
</gene>
<sequence length="513" mass="59944">MPFVIASNLWHLDIVWINNSTQRFNINDIKYQYGQISIKGENNEFLDYQILNRTQCLQISDCTLDLSQIKGIINQISISNCTCINKFSDKFTTYRLKLANSMIQVSQLNNIHLEYLNVNINRPGICYDYYNNDKMKCQNYKLTLSGIEVNLSKLSGVWDSVYFDNCTFRGEINNNILKVKSVHLIISQNNQENNLKSLESMICNYFYLSQTQHEASYSIYFKMNNNNKQKTTLHVAIQNSVCDLSQIQSQWTMIKLNNCQLIGNPQQYIYQFANTKLQVSFDQNSLFKDLSALHGLNTQLYMYLDKITPDFRSINLCKPKYLYLVGCTFDFQQLVGVWQSLNISKCLVSYSQSSISKQSIVTNSLIFEDFNYDYSQYFVSDSLQISNSNLVKQFPNVKKLYVLHCSINITEPNNSIQQITFYNPKFIRFSVINLNALIAIDLNFIKEDSPSFETRNAIINYIRFKKALKNKSKQRLYRIQYEQNRIQNILNRILTLQKYLNVFSSSFDINGRE</sequence>
<proteinExistence type="predicted"/>
<dbReference type="EMBL" id="CAXDID020000037">
    <property type="protein sequence ID" value="CAL5997711.1"/>
    <property type="molecule type" value="Genomic_DNA"/>
</dbReference>
<comment type="caution">
    <text evidence="1">The sequence shown here is derived from an EMBL/GenBank/DDBJ whole genome shotgun (WGS) entry which is preliminary data.</text>
</comment>
<dbReference type="Proteomes" id="UP001642409">
    <property type="component" value="Unassembled WGS sequence"/>
</dbReference>
<accession>A0ABP1HP95</accession>
<name>A0ABP1HP95_9EUKA</name>
<reference evidence="1 2" key="1">
    <citation type="submission" date="2024-07" db="EMBL/GenBank/DDBJ databases">
        <authorList>
            <person name="Akdeniz Z."/>
        </authorList>
    </citation>
    <scope>NUCLEOTIDE SEQUENCE [LARGE SCALE GENOMIC DNA]</scope>
</reference>
<evidence type="ECO:0000313" key="1">
    <source>
        <dbReference type="EMBL" id="CAL5997711.1"/>
    </source>
</evidence>
<evidence type="ECO:0000313" key="2">
    <source>
        <dbReference type="Proteomes" id="UP001642409"/>
    </source>
</evidence>